<dbReference type="Proteomes" id="UP001171945">
    <property type="component" value="Unassembled WGS sequence"/>
</dbReference>
<sequence length="168" mass="19380">MLRRLLVFVMAVVVLVVVNFEIYKKEQLLAEGITVFLELMPRDPRSIMQGDYMVLRYNIARNPDLEKVEKDGYIVIKRDEKQVAHFLMIYEGRIPLRANETLLRFRKRGGSIRLGAESFLFQEGHAKYYENARYGELRVTPSGESVLVGLRDEAFNLLGPPVDKVSTD</sequence>
<name>A0ABT7VS68_9GAMM</name>
<keyword evidence="2" id="KW-1185">Reference proteome</keyword>
<accession>A0ABT7VS68</accession>
<dbReference type="EMBL" id="JAUCGM010000184">
    <property type="protein sequence ID" value="MDM8562521.1"/>
    <property type="molecule type" value="Genomic_DNA"/>
</dbReference>
<gene>
    <name evidence="1" type="ORF">QUF54_04125</name>
</gene>
<reference evidence="1" key="1">
    <citation type="submission" date="2023-06" db="EMBL/GenBank/DDBJ databases">
        <title>Uncultivated large filamentous bacteria from sulfidic sediments reveal new species and different genomic features in energy metabolism and defense.</title>
        <authorList>
            <person name="Fonseca A."/>
        </authorList>
    </citation>
    <scope>NUCLEOTIDE SEQUENCE</scope>
    <source>
        <strain evidence="1">HSG4</strain>
    </source>
</reference>
<organism evidence="1 2">
    <name type="scientific">Candidatus Marithioploca araucensis</name>
    <dbReference type="NCBI Taxonomy" id="70273"/>
    <lineage>
        <taxon>Bacteria</taxon>
        <taxon>Pseudomonadati</taxon>
        <taxon>Pseudomonadota</taxon>
        <taxon>Gammaproteobacteria</taxon>
        <taxon>Thiotrichales</taxon>
        <taxon>Thiotrichaceae</taxon>
        <taxon>Candidatus Marithioploca</taxon>
    </lineage>
</organism>
<comment type="caution">
    <text evidence="1">The sequence shown here is derived from an EMBL/GenBank/DDBJ whole genome shotgun (WGS) entry which is preliminary data.</text>
</comment>
<proteinExistence type="predicted"/>
<evidence type="ECO:0000313" key="1">
    <source>
        <dbReference type="EMBL" id="MDM8562521.1"/>
    </source>
</evidence>
<dbReference type="InterPro" id="IPR025833">
    <property type="entry name" value="GDYXXLXY"/>
</dbReference>
<protein>
    <submittedName>
        <fullName evidence="1">GDYXXLXY domain-containing protein</fullName>
    </submittedName>
</protein>
<dbReference type="Pfam" id="PF14345">
    <property type="entry name" value="GDYXXLXY"/>
    <property type="match status" value="1"/>
</dbReference>
<evidence type="ECO:0000313" key="2">
    <source>
        <dbReference type="Proteomes" id="UP001171945"/>
    </source>
</evidence>